<dbReference type="RefSeq" id="WP_255225461.1">
    <property type="nucleotide sequence ID" value="NZ_JAJEKE010000001.1"/>
</dbReference>
<comment type="catalytic activity">
    <reaction evidence="4 5">
        <text>dUTP + H2O = dUMP + diphosphate + H(+)</text>
        <dbReference type="Rhea" id="RHEA:10248"/>
        <dbReference type="ChEBI" id="CHEBI:15377"/>
        <dbReference type="ChEBI" id="CHEBI:15378"/>
        <dbReference type="ChEBI" id="CHEBI:33019"/>
        <dbReference type="ChEBI" id="CHEBI:61555"/>
        <dbReference type="ChEBI" id="CHEBI:246422"/>
        <dbReference type="EC" id="3.6.1.23"/>
    </reaction>
</comment>
<feature type="binding site" evidence="5">
    <location>
        <position position="84"/>
    </location>
    <ligand>
        <name>substrate</name>
    </ligand>
</feature>
<comment type="similarity">
    <text evidence="1 5">Belongs to the dUTPase family.</text>
</comment>
<feature type="binding site" evidence="5">
    <location>
        <begin position="71"/>
        <end position="73"/>
    </location>
    <ligand>
        <name>substrate</name>
    </ligand>
</feature>
<dbReference type="EC" id="3.6.1.23" evidence="5"/>
<comment type="function">
    <text evidence="5">This enzyme is involved in nucleotide metabolism: it produces dUMP, the immediate precursor of thymidine nucleotides and it decreases the intracellular concentration of dUTP so that uracil cannot be incorporated into DNA.</text>
</comment>
<name>A0ABT1NBE1_9FIRM</name>
<dbReference type="InterPro" id="IPR008181">
    <property type="entry name" value="dUTPase"/>
</dbReference>
<dbReference type="SUPFAM" id="SSF51283">
    <property type="entry name" value="dUTPase-like"/>
    <property type="match status" value="1"/>
</dbReference>
<dbReference type="Proteomes" id="UP001651880">
    <property type="component" value="Unassembled WGS sequence"/>
</dbReference>
<keyword evidence="8" id="KW-1185">Reference proteome</keyword>
<comment type="caution">
    <text evidence="7">The sequence shown here is derived from an EMBL/GenBank/DDBJ whole genome shotgun (WGS) entry which is preliminary data.</text>
</comment>
<comment type="pathway">
    <text evidence="5">Pyrimidine metabolism; dUMP biosynthesis; dUMP from dCTP (dUTP route): step 2/2.</text>
</comment>
<dbReference type="HAMAP" id="MF_00116">
    <property type="entry name" value="dUTPase_bact"/>
    <property type="match status" value="1"/>
</dbReference>
<dbReference type="NCBIfam" id="NF001862">
    <property type="entry name" value="PRK00601.1"/>
    <property type="match status" value="1"/>
</dbReference>
<protein>
    <recommendedName>
        <fullName evidence="5">Deoxyuridine 5'-triphosphate nucleotidohydrolase</fullName>
        <shortName evidence="5">dUTPase</shortName>
        <ecNumber evidence="5">3.6.1.23</ecNumber>
    </recommendedName>
    <alternativeName>
        <fullName evidence="5">dUTP pyrophosphatase</fullName>
    </alternativeName>
</protein>
<feature type="binding site" evidence="5">
    <location>
        <begin position="88"/>
        <end position="90"/>
    </location>
    <ligand>
        <name>substrate</name>
    </ligand>
</feature>
<evidence type="ECO:0000256" key="5">
    <source>
        <dbReference type="HAMAP-Rule" id="MF_00116"/>
    </source>
</evidence>
<proteinExistence type="inferred from homology"/>
<accession>A0ABT1NBE1</accession>
<evidence type="ECO:0000256" key="4">
    <source>
        <dbReference type="ARBA" id="ARBA00047686"/>
    </source>
</evidence>
<keyword evidence="2 5" id="KW-0378">Hydrolase</keyword>
<keyword evidence="3 5" id="KW-0546">Nucleotide metabolism</keyword>
<dbReference type="PANTHER" id="PTHR11241:SF0">
    <property type="entry name" value="DEOXYURIDINE 5'-TRIPHOSPHATE NUCLEOTIDOHYDROLASE"/>
    <property type="match status" value="1"/>
</dbReference>
<dbReference type="CDD" id="cd07557">
    <property type="entry name" value="trimeric_dUTPase"/>
    <property type="match status" value="1"/>
</dbReference>
<keyword evidence="5" id="KW-0460">Magnesium</keyword>
<organism evidence="7 8">
    <name type="scientific">Lutispora saccharofermentans</name>
    <dbReference type="NCBI Taxonomy" id="3024236"/>
    <lineage>
        <taxon>Bacteria</taxon>
        <taxon>Bacillati</taxon>
        <taxon>Bacillota</taxon>
        <taxon>Clostridia</taxon>
        <taxon>Lutisporales</taxon>
        <taxon>Lutisporaceae</taxon>
        <taxon>Lutispora</taxon>
    </lineage>
</organism>
<evidence type="ECO:0000256" key="2">
    <source>
        <dbReference type="ARBA" id="ARBA00022801"/>
    </source>
</evidence>
<dbReference type="InterPro" id="IPR033704">
    <property type="entry name" value="dUTPase_trimeric"/>
</dbReference>
<dbReference type="EMBL" id="JAJEKE010000001">
    <property type="protein sequence ID" value="MCQ1527944.1"/>
    <property type="molecule type" value="Genomic_DNA"/>
</dbReference>
<dbReference type="GO" id="GO:0004170">
    <property type="term" value="F:dUTP diphosphatase activity"/>
    <property type="evidence" value="ECO:0007669"/>
    <property type="project" value="UniProtKB-EC"/>
</dbReference>
<reference evidence="7 8" key="1">
    <citation type="submission" date="2021-10" db="EMBL/GenBank/DDBJ databases">
        <title>Lutispora strain m25 sp. nov., a thermophilic, non-spore-forming bacterium isolated from a lab-scale methanogenic bioreactor digesting anaerobic sludge.</title>
        <authorList>
            <person name="El Houari A."/>
            <person name="Mcdonald J."/>
        </authorList>
    </citation>
    <scope>NUCLEOTIDE SEQUENCE [LARGE SCALE GENOMIC DNA]</scope>
    <source>
        <strain evidence="8">m25</strain>
    </source>
</reference>
<dbReference type="InterPro" id="IPR036157">
    <property type="entry name" value="dUTPase-like_sf"/>
</dbReference>
<evidence type="ECO:0000256" key="1">
    <source>
        <dbReference type="ARBA" id="ARBA00006581"/>
    </source>
</evidence>
<gene>
    <name evidence="5 7" type="primary">dut</name>
    <name evidence="7" type="ORF">LJD61_00065</name>
</gene>
<dbReference type="Pfam" id="PF00692">
    <property type="entry name" value="dUTPase"/>
    <property type="match status" value="1"/>
</dbReference>
<evidence type="ECO:0000313" key="8">
    <source>
        <dbReference type="Proteomes" id="UP001651880"/>
    </source>
</evidence>
<evidence type="ECO:0000313" key="7">
    <source>
        <dbReference type="EMBL" id="MCQ1527944.1"/>
    </source>
</evidence>
<sequence length="151" mass="16300">MDIEIKIKRIEKDFAWDFILPDYATTGSAGMDLRACIKEPVVIESNSIKSIPTGIAIHIADKSVGGFVFPRSGLAAKHGISLINSVGVIDSDYTGEIICPIINHSSKDYIVNPGDRIAQIVFMPIYTAHFVMADVLEDTMRGPGGFGSTGK</sequence>
<dbReference type="Gene3D" id="2.70.40.10">
    <property type="match status" value="1"/>
</dbReference>
<dbReference type="InterPro" id="IPR029054">
    <property type="entry name" value="dUTPase-like"/>
</dbReference>
<evidence type="ECO:0000259" key="6">
    <source>
        <dbReference type="Pfam" id="PF00692"/>
    </source>
</evidence>
<evidence type="ECO:0000256" key="3">
    <source>
        <dbReference type="ARBA" id="ARBA00023080"/>
    </source>
</evidence>
<dbReference type="PANTHER" id="PTHR11241">
    <property type="entry name" value="DEOXYURIDINE 5'-TRIPHOSPHATE NUCLEOTIDOHYDROLASE"/>
    <property type="match status" value="1"/>
</dbReference>
<dbReference type="NCBIfam" id="TIGR00576">
    <property type="entry name" value="dut"/>
    <property type="match status" value="1"/>
</dbReference>
<comment type="cofactor">
    <cofactor evidence="5">
        <name>Mg(2+)</name>
        <dbReference type="ChEBI" id="CHEBI:18420"/>
    </cofactor>
</comment>
<feature type="domain" description="dUTPase-like" evidence="6">
    <location>
        <begin position="19"/>
        <end position="150"/>
    </location>
</feature>
<comment type="caution">
    <text evidence="5">Lacks conserved residue(s) required for the propagation of feature annotation.</text>
</comment>
<keyword evidence="5" id="KW-0479">Metal-binding</keyword>